<dbReference type="Gene3D" id="1.10.640.10">
    <property type="entry name" value="Haem peroxidase domain superfamily, animal type"/>
    <property type="match status" value="2"/>
</dbReference>
<dbReference type="PROSITE" id="PS50292">
    <property type="entry name" value="PEROXIDASE_3"/>
    <property type="match status" value="2"/>
</dbReference>
<dbReference type="GO" id="GO:0046872">
    <property type="term" value="F:metal ion binding"/>
    <property type="evidence" value="ECO:0007669"/>
    <property type="project" value="UniProtKB-KW"/>
</dbReference>
<keyword evidence="3" id="KW-0560">Oxidoreductase</keyword>
<dbReference type="PANTHER" id="PTHR11475:SF4">
    <property type="entry name" value="CHORION PEROXIDASE"/>
    <property type="match status" value="1"/>
</dbReference>
<evidence type="ECO:0000256" key="9">
    <source>
        <dbReference type="SAM" id="MobiDB-lite"/>
    </source>
</evidence>
<dbReference type="Proteomes" id="UP001367676">
    <property type="component" value="Unassembled WGS sequence"/>
</dbReference>
<evidence type="ECO:0000256" key="4">
    <source>
        <dbReference type="ARBA" id="ARBA00022617"/>
    </source>
</evidence>
<dbReference type="FunFam" id="1.10.640.10:FF:000003">
    <property type="entry name" value="chorion peroxidase"/>
    <property type="match status" value="1"/>
</dbReference>
<keyword evidence="3" id="KW-0575">Peroxidase</keyword>
<evidence type="ECO:0000256" key="5">
    <source>
        <dbReference type="ARBA" id="ARBA00022729"/>
    </source>
</evidence>
<dbReference type="Pfam" id="PF03098">
    <property type="entry name" value="An_peroxidase"/>
    <property type="match status" value="2"/>
</dbReference>
<gene>
    <name evidence="10" type="ORF">V9T40_012371</name>
</gene>
<dbReference type="EMBL" id="JBBCAQ010000036">
    <property type="protein sequence ID" value="KAK7576085.1"/>
    <property type="molecule type" value="Genomic_DNA"/>
</dbReference>
<organism evidence="10 11">
    <name type="scientific">Parthenolecanium corni</name>
    <dbReference type="NCBI Taxonomy" id="536013"/>
    <lineage>
        <taxon>Eukaryota</taxon>
        <taxon>Metazoa</taxon>
        <taxon>Ecdysozoa</taxon>
        <taxon>Arthropoda</taxon>
        <taxon>Hexapoda</taxon>
        <taxon>Insecta</taxon>
        <taxon>Pterygota</taxon>
        <taxon>Neoptera</taxon>
        <taxon>Paraneoptera</taxon>
        <taxon>Hemiptera</taxon>
        <taxon>Sternorrhyncha</taxon>
        <taxon>Coccoidea</taxon>
        <taxon>Coccidae</taxon>
        <taxon>Parthenolecanium</taxon>
    </lineage>
</organism>
<dbReference type="CDD" id="cd09823">
    <property type="entry name" value="peroxinectin_like"/>
    <property type="match status" value="1"/>
</dbReference>
<evidence type="ECO:0008006" key="12">
    <source>
        <dbReference type="Google" id="ProtNLM"/>
    </source>
</evidence>
<evidence type="ECO:0000256" key="6">
    <source>
        <dbReference type="ARBA" id="ARBA00023004"/>
    </source>
</evidence>
<reference evidence="10 11" key="1">
    <citation type="submission" date="2024-03" db="EMBL/GenBank/DDBJ databases">
        <title>Adaptation during the transition from Ophiocordyceps entomopathogen to insect associate is accompanied by gene loss and intensified selection.</title>
        <authorList>
            <person name="Ward C.M."/>
            <person name="Onetto C.A."/>
            <person name="Borneman A.R."/>
        </authorList>
    </citation>
    <scope>NUCLEOTIDE SEQUENCE [LARGE SCALE GENOMIC DNA]</scope>
    <source>
        <strain evidence="10">AWRI1</strain>
        <tissue evidence="10">Single Adult Female</tissue>
    </source>
</reference>
<keyword evidence="7" id="KW-0325">Glycoprotein</keyword>
<feature type="region of interest" description="Disordered" evidence="9">
    <location>
        <begin position="264"/>
        <end position="283"/>
    </location>
</feature>
<comment type="subcellular location">
    <subcellularLocation>
        <location evidence="1">Secreted</location>
    </subcellularLocation>
</comment>
<dbReference type="InterPro" id="IPR037120">
    <property type="entry name" value="Haem_peroxidase_sf_animal"/>
</dbReference>
<dbReference type="InterPro" id="IPR010255">
    <property type="entry name" value="Haem_peroxidase_sf"/>
</dbReference>
<feature type="compositionally biased region" description="Polar residues" evidence="9">
    <location>
        <begin position="265"/>
        <end position="281"/>
    </location>
</feature>
<dbReference type="AlphaFoldDB" id="A0AAN9T9E6"/>
<evidence type="ECO:0000256" key="8">
    <source>
        <dbReference type="PIRSR" id="PIRSR619791-2"/>
    </source>
</evidence>
<comment type="caution">
    <text evidence="10">The sequence shown here is derived from an EMBL/GenBank/DDBJ whole genome shotgun (WGS) entry which is preliminary data.</text>
</comment>
<keyword evidence="6 8" id="KW-0408">Iron</keyword>
<proteinExistence type="predicted"/>
<keyword evidence="11" id="KW-1185">Reference proteome</keyword>
<dbReference type="PRINTS" id="PR00457">
    <property type="entry name" value="ANPEROXIDASE"/>
</dbReference>
<name>A0AAN9T9E6_9HEMI</name>
<evidence type="ECO:0000313" key="11">
    <source>
        <dbReference type="Proteomes" id="UP001367676"/>
    </source>
</evidence>
<dbReference type="GO" id="GO:0020037">
    <property type="term" value="F:heme binding"/>
    <property type="evidence" value="ECO:0007669"/>
    <property type="project" value="InterPro"/>
</dbReference>
<keyword evidence="8" id="KW-0479">Metal-binding</keyword>
<dbReference type="GO" id="GO:0022412">
    <property type="term" value="P:cellular process involved in reproduction in multicellular organism"/>
    <property type="evidence" value="ECO:0007669"/>
    <property type="project" value="UniProtKB-ARBA"/>
</dbReference>
<dbReference type="SUPFAM" id="SSF48113">
    <property type="entry name" value="Heme-dependent peroxidases"/>
    <property type="match status" value="2"/>
</dbReference>
<keyword evidence="4 8" id="KW-0349">Heme</keyword>
<evidence type="ECO:0000256" key="7">
    <source>
        <dbReference type="ARBA" id="ARBA00023180"/>
    </source>
</evidence>
<evidence type="ECO:0000256" key="2">
    <source>
        <dbReference type="ARBA" id="ARBA00022525"/>
    </source>
</evidence>
<evidence type="ECO:0000256" key="1">
    <source>
        <dbReference type="ARBA" id="ARBA00004613"/>
    </source>
</evidence>
<dbReference type="PANTHER" id="PTHR11475">
    <property type="entry name" value="OXIDASE/PEROXIDASE"/>
    <property type="match status" value="1"/>
</dbReference>
<accession>A0AAN9T9E6</accession>
<dbReference type="GO" id="GO:0004601">
    <property type="term" value="F:peroxidase activity"/>
    <property type="evidence" value="ECO:0007669"/>
    <property type="project" value="UniProtKB-KW"/>
</dbReference>
<keyword evidence="2" id="KW-0964">Secreted</keyword>
<evidence type="ECO:0000313" key="10">
    <source>
        <dbReference type="EMBL" id="KAK7576085.1"/>
    </source>
</evidence>
<protein>
    <recommendedName>
        <fullName evidence="12">Peroxidase</fullName>
    </recommendedName>
</protein>
<dbReference type="GO" id="GO:0005576">
    <property type="term" value="C:extracellular region"/>
    <property type="evidence" value="ECO:0007669"/>
    <property type="project" value="UniProtKB-SubCell"/>
</dbReference>
<evidence type="ECO:0000256" key="3">
    <source>
        <dbReference type="ARBA" id="ARBA00022559"/>
    </source>
</evidence>
<keyword evidence="5" id="KW-0732">Signal</keyword>
<dbReference type="GO" id="GO:0006979">
    <property type="term" value="P:response to oxidative stress"/>
    <property type="evidence" value="ECO:0007669"/>
    <property type="project" value="InterPro"/>
</dbReference>
<dbReference type="InterPro" id="IPR019791">
    <property type="entry name" value="Haem_peroxidase_animal"/>
</dbReference>
<feature type="binding site" description="axial binding residue" evidence="8">
    <location>
        <position position="1015"/>
    </location>
    <ligand>
        <name>heme b</name>
        <dbReference type="ChEBI" id="CHEBI:60344"/>
    </ligand>
    <ligandPart>
        <name>Fe</name>
        <dbReference type="ChEBI" id="CHEBI:18248"/>
    </ligandPart>
</feature>
<sequence length="1255" mass="141125">MPKCMQTPLRDVVQPVQGVCAPSVPESCDFDSIFYSINGACNNPQYPTAGQAGTPYARILPALYSDDYYQDRLGGDDQPLPLPRLLRTTLLPDDFKPTNFINIMFEGLGQFISHDTTRTRVDFSDSQLVCCANKAPVLPIPDKCRLLIIPPDDPFYSQYGVTCVAGRRLISTRTLGCGAKPVLMVGLMILSRHTNIPVADIRARAVVKWVVAMLLNKQSRRLSRQQINYQSSWLDLSILYSADENLAKEIRANEGGLLKVKNDADTNNQDFPPTTSGNQNCPFGGLTPQPGGNCLLGGDSRINQNIELLIPDVLLWKYHNFVATALKEINQQKWNNDDLYFHARRITTAVYQNLISSEYISLLIGQSMSEFYDLLPKTEGYSNCYNPKLNPQTFHSFAAAASRVSHSTINGVFTYTGPQGQQEQYKLHEKLFNLEFIFQKDGFLNMVKALTSQSCDTQDQFFSEEVTEHLFETTDAGTGSDLPAADTNRGRENGFQGYNAFRVICGYNKLESWDDFSSILALPEYVEKLKNLYFSVDDVELYVALALEKPLDGTLGEVGACIVGAQFHHYKCADRLWYEFESAKFSIEQLNSIRSTTLSSVICSAMPEIGEIPQFSLRIQSSDHGFSVKILNSPGGRSSGEHCSGESLTIIRMTWLLQITHIFRSSGQNEDDPPCAPQSKRCDQNDIYYSMDGSCNNLNTPSWGQAGTAYARLLPANYSDGVSRLRTSVDGSPLPLARIVRYNLLPDQNIPSQRLNIFFYGFGQFVDHDVTFARPVNSSERCCVNNRPAANMREDICLPLIIPNNDPFYGQFGVTCIELKRTRNSEYLRCNVYPAFQINYQTSFLDLSVTYGTTDAEIRTLRTGRGGQMRVTNDQSTNNQDYPHITSGSQCRNGGIDRGQGGYCFVAGDRRINQNPELLLADVVFLKLHNVIAKELQAKNPRWNDEKLFQEARRICIAMYQHVTYAEYLPVLIGPRIASSSKLFPASSGYANGYNPNLNPQTLGSYSSAVGRGGHSNVVGNLRYTGPNGRPETYQLRDKFFNNSFLLGRNMFRNILDAYLNQAASRQDQFFTQELNNYMFMFGNQDARFGTDLSAIDILRGRDFGLQPYNKFREACGLNKLNRFEDLANDIRRPEDIEILKSLYRSVDDIDFYIGGLLEKPLPDGTVGPTFACVQAESFYRWKFGNRLFYEFPQAKFTSAQLNSIRTTSMSGILCLTNPWMESIQSNSFLMESSQNPRVGCDEIPTINLEPWCER</sequence>